<dbReference type="Gene3D" id="1.10.1200.10">
    <property type="entry name" value="ACP-like"/>
    <property type="match status" value="1"/>
</dbReference>
<dbReference type="InterPro" id="IPR036736">
    <property type="entry name" value="ACP-like_sf"/>
</dbReference>
<reference evidence="2" key="1">
    <citation type="submission" date="2018-01" db="EMBL/GenBank/DDBJ databases">
        <authorList>
            <person name="Regsiter A."/>
            <person name="William W."/>
        </authorList>
    </citation>
    <scope>NUCLEOTIDE SEQUENCE</scope>
    <source>
        <strain evidence="2">TRIP AH-1</strain>
    </source>
</reference>
<dbReference type="PROSITE" id="PS50075">
    <property type="entry name" value="CARRIER"/>
    <property type="match status" value="1"/>
</dbReference>
<feature type="domain" description="Carrier" evidence="1">
    <location>
        <begin position="1"/>
        <end position="83"/>
    </location>
</feature>
<dbReference type="EMBL" id="OJIN01000176">
    <property type="protein sequence ID" value="SPD74813.1"/>
    <property type="molecule type" value="Genomic_DNA"/>
</dbReference>
<name>A0A445MZF7_9BACT</name>
<sequence length="86" mass="9818">MEKLINELKVKLLEILNLVDIRPEDIGEDDQLVGGDLGIDSIDILEMVIMIDKDYGVLIDNRTVGEEVLQSLRTLARYIYENSTRL</sequence>
<dbReference type="InterPro" id="IPR009081">
    <property type="entry name" value="PP-bd_ACP"/>
</dbReference>
<evidence type="ECO:0000259" key="1">
    <source>
        <dbReference type="PROSITE" id="PS50075"/>
    </source>
</evidence>
<organism evidence="2">
    <name type="scientific">uncultured Desulfobacterium sp</name>
    <dbReference type="NCBI Taxonomy" id="201089"/>
    <lineage>
        <taxon>Bacteria</taxon>
        <taxon>Pseudomonadati</taxon>
        <taxon>Thermodesulfobacteriota</taxon>
        <taxon>Desulfobacteria</taxon>
        <taxon>Desulfobacterales</taxon>
        <taxon>Desulfobacteriaceae</taxon>
        <taxon>Desulfobacterium</taxon>
        <taxon>environmental samples</taxon>
    </lineage>
</organism>
<accession>A0A445MZF7</accession>
<dbReference type="AlphaFoldDB" id="A0A445MZF7"/>
<proteinExistence type="predicted"/>
<gene>
    <name evidence="2" type="ORF">PITCH_A350022</name>
</gene>
<protein>
    <submittedName>
        <fullName evidence="2">Acyl carrier protein</fullName>
    </submittedName>
</protein>
<dbReference type="SUPFAM" id="SSF47336">
    <property type="entry name" value="ACP-like"/>
    <property type="match status" value="1"/>
</dbReference>
<dbReference type="Pfam" id="PF00550">
    <property type="entry name" value="PP-binding"/>
    <property type="match status" value="1"/>
</dbReference>
<evidence type="ECO:0000313" key="2">
    <source>
        <dbReference type="EMBL" id="SPD74813.1"/>
    </source>
</evidence>